<keyword evidence="10" id="KW-0175">Coiled coil</keyword>
<feature type="transmembrane region" description="Helical" evidence="20">
    <location>
        <begin position="108"/>
        <end position="128"/>
    </location>
</feature>
<feature type="transmembrane region" description="Helical" evidence="20">
    <location>
        <begin position="350"/>
        <end position="371"/>
    </location>
</feature>
<dbReference type="GO" id="GO:0005886">
    <property type="term" value="C:plasma membrane"/>
    <property type="evidence" value="ECO:0007669"/>
    <property type="project" value="UniProtKB-SubCell"/>
</dbReference>
<protein>
    <submittedName>
        <fullName evidence="22">PKD2-1</fullName>
    </submittedName>
</protein>
<evidence type="ECO:0000256" key="18">
    <source>
        <dbReference type="PIRSR" id="PIRSR603915-1"/>
    </source>
</evidence>
<dbReference type="Pfam" id="PF20519">
    <property type="entry name" value="Polycystin_dom"/>
    <property type="match status" value="1"/>
</dbReference>
<evidence type="ECO:0000256" key="6">
    <source>
        <dbReference type="ARBA" id="ARBA00022475"/>
    </source>
</evidence>
<evidence type="ECO:0000256" key="19">
    <source>
        <dbReference type="PIRSR" id="PIRSR603915-2"/>
    </source>
</evidence>
<feature type="domain" description="EF-hand" evidence="21">
    <location>
        <begin position="632"/>
        <end position="667"/>
    </location>
</feature>
<dbReference type="EMBL" id="KT163777">
    <property type="protein sequence ID" value="AKN21727.1"/>
    <property type="molecule type" value="mRNA"/>
</dbReference>
<dbReference type="AlphaFoldDB" id="A0A0H3YFQ9"/>
<evidence type="ECO:0000256" key="11">
    <source>
        <dbReference type="ARBA" id="ARBA00023065"/>
    </source>
</evidence>
<evidence type="ECO:0000256" key="13">
    <source>
        <dbReference type="ARBA" id="ARBA00023157"/>
    </source>
</evidence>
<keyword evidence="6" id="KW-1003">Cell membrane</keyword>
<feature type="transmembrane region" description="Helical" evidence="20">
    <location>
        <begin position="542"/>
        <end position="564"/>
    </location>
</feature>
<dbReference type="PRINTS" id="PR01433">
    <property type="entry name" value="POLYCYSTIN2"/>
</dbReference>
<evidence type="ECO:0000256" key="16">
    <source>
        <dbReference type="ARBA" id="ARBA00023303"/>
    </source>
</evidence>
<evidence type="ECO:0000313" key="22">
    <source>
        <dbReference type="EMBL" id="AKN21727.1"/>
    </source>
</evidence>
<feature type="transmembrane region" description="Helical" evidence="20">
    <location>
        <begin position="512"/>
        <end position="530"/>
    </location>
</feature>
<gene>
    <name evidence="22" type="primary">PKD2-1</name>
</gene>
<dbReference type="GO" id="GO:0005929">
    <property type="term" value="C:cilium"/>
    <property type="evidence" value="ECO:0007669"/>
    <property type="project" value="UniProtKB-SubCell"/>
</dbReference>
<keyword evidence="18" id="KW-0109">Calcium transport</keyword>
<dbReference type="InterPro" id="IPR051223">
    <property type="entry name" value="Polycystin"/>
</dbReference>
<evidence type="ECO:0000256" key="17">
    <source>
        <dbReference type="ARBA" id="ARBA00023329"/>
    </source>
</evidence>
<proteinExistence type="evidence at transcript level"/>
<evidence type="ECO:0000256" key="5">
    <source>
        <dbReference type="ARBA" id="ARBA00022448"/>
    </source>
</evidence>
<evidence type="ECO:0000256" key="8">
    <source>
        <dbReference type="ARBA" id="ARBA00022692"/>
    </source>
</evidence>
<sequence length="757" mass="87565">MSRQASVLRLTSSIGGSIASIKSLLSKSKIHPVDVDNSDTVYEIKDFDNYSGEKSNSEQNLSSSADLFLLEDDNHACGKKFLRVIRRAWSTRYTEELSSNKVVFLKTALRELVTYLVFLIFLMMVAYGTRSENLYYLTTAMSNILITSNFNGITAMDSFWNWINIDFVNALYWNTWYNSMTYLPLNEREFIHYENKLVGVPQIRQLRIGSNTCQIPSFFKNSMSNCYGDYSFSNLNKSDFGISNSTAWSYTPPNSTYSSSFSATFATYDDGGFIQVLSRNSLETISILSNLQNNLWLDHGTRAVFIDLTVYNANVNLYCVIKLIFEFPPTGGIIPSSQFRTLKLIRYETGYDFFILFCEIVVIFYVIYYFIEEFIEIKKNKLSYFKKIWNVVDVLMIIMSFISIAINVYRVLSTNKVVKQLVNNQNNYVDFTFFANWNKYFNDAVSITTFFGAVKIFKYISFNKTMNQLTDTLSNSIREMMGFAVMFFIVFFAFAGWGYLQFGSQIVDFCRFQDSVFTLFRLVLGDFNFMALVQANSFIGPVYFLCYVFFVFFVLMNMFVAIIADSYEVVKEKLMQSKDEFQITKFLKAQFFNKFTKNRVMKIQEVLENENIANCETLSYQDWRDKLQSRGYADVEIQALFMRYDSDGDRTLDYEERRVMLQDLKNGKISLEGHQTESNESELSVKKEDESMPVDEELFGGLVERVDSVEKNISNIVSKIDMVFLRLSEIEKAKLDHQKSISCSLSILTGSQINVLV</sequence>
<keyword evidence="12 20" id="KW-0472">Membrane</keyword>
<accession>A0A0H3YFQ9</accession>
<evidence type="ECO:0000256" key="14">
    <source>
        <dbReference type="ARBA" id="ARBA00023180"/>
    </source>
</evidence>
<feature type="binding site" evidence="18">
    <location>
        <position position="656"/>
    </location>
    <ligand>
        <name>Ca(2+)</name>
        <dbReference type="ChEBI" id="CHEBI:29108"/>
        <label>2</label>
    </ligand>
</feature>
<evidence type="ECO:0000256" key="1">
    <source>
        <dbReference type="ARBA" id="ARBA00004138"/>
    </source>
</evidence>
<feature type="binding site" evidence="18">
    <location>
        <position position="645"/>
    </location>
    <ligand>
        <name>Ca(2+)</name>
        <dbReference type="ChEBI" id="CHEBI:29108"/>
        <label>2</label>
    </ligand>
</feature>
<feature type="binding site" evidence="18">
    <location>
        <position position="649"/>
    </location>
    <ligand>
        <name>Ca(2+)</name>
        <dbReference type="ChEBI" id="CHEBI:29108"/>
        <label>2</label>
    </ligand>
</feature>
<dbReference type="InterPro" id="IPR002048">
    <property type="entry name" value="EF_hand_dom"/>
</dbReference>
<keyword evidence="5" id="KW-0813">Transport</keyword>
<evidence type="ECO:0000256" key="20">
    <source>
        <dbReference type="SAM" id="Phobius"/>
    </source>
</evidence>
<dbReference type="Gene3D" id="1.10.238.10">
    <property type="entry name" value="EF-hand"/>
    <property type="match status" value="1"/>
</dbReference>
<dbReference type="Gene3D" id="1.10.287.70">
    <property type="match status" value="1"/>
</dbReference>
<dbReference type="InterPro" id="IPR011992">
    <property type="entry name" value="EF-hand-dom_pair"/>
</dbReference>
<dbReference type="SUPFAM" id="SSF47473">
    <property type="entry name" value="EF-hand"/>
    <property type="match status" value="1"/>
</dbReference>
<dbReference type="Gene3D" id="1.20.5.340">
    <property type="match status" value="1"/>
</dbReference>
<keyword evidence="17" id="KW-0968">Cytoplasmic vesicle</keyword>
<dbReference type="InterPro" id="IPR013122">
    <property type="entry name" value="PKD1_2_channel"/>
</dbReference>
<dbReference type="SUPFAM" id="SSF81324">
    <property type="entry name" value="Voltage-gated potassium channels"/>
    <property type="match status" value="1"/>
</dbReference>
<keyword evidence="18" id="KW-0479">Metal-binding</keyword>
<evidence type="ECO:0000256" key="12">
    <source>
        <dbReference type="ARBA" id="ARBA00023136"/>
    </source>
</evidence>
<evidence type="ECO:0000256" key="10">
    <source>
        <dbReference type="ARBA" id="ARBA00023054"/>
    </source>
</evidence>
<evidence type="ECO:0000256" key="7">
    <source>
        <dbReference type="ARBA" id="ARBA00022673"/>
    </source>
</evidence>
<dbReference type="PANTHER" id="PTHR10877">
    <property type="entry name" value="POLYCYSTIN FAMILY MEMBER"/>
    <property type="match status" value="1"/>
</dbReference>
<dbReference type="PANTHER" id="PTHR10877:SF183">
    <property type="entry name" value="AT14535P-RELATED"/>
    <property type="match status" value="1"/>
</dbReference>
<feature type="disulfide bond" evidence="19">
    <location>
        <begin position="213"/>
        <end position="226"/>
    </location>
</feature>
<dbReference type="FunFam" id="1.10.287.70:FF:000055">
    <property type="entry name" value="Polycystic kidney disease 2-like 1"/>
    <property type="match status" value="1"/>
</dbReference>
<keyword evidence="7 18" id="KW-0107">Calcium channel</keyword>
<keyword evidence="15" id="KW-0966">Cell projection</keyword>
<dbReference type="PROSITE" id="PS50222">
    <property type="entry name" value="EF_HAND_2"/>
    <property type="match status" value="1"/>
</dbReference>
<evidence type="ECO:0000259" key="21">
    <source>
        <dbReference type="PROSITE" id="PS50222"/>
    </source>
</evidence>
<keyword evidence="11 18" id="KW-0406">Ion transport</keyword>
<feature type="binding site" evidence="18">
    <location>
        <position position="647"/>
    </location>
    <ligand>
        <name>Ca(2+)</name>
        <dbReference type="ChEBI" id="CHEBI:29108"/>
        <label>2</label>
    </ligand>
</feature>
<dbReference type="InterPro" id="IPR046791">
    <property type="entry name" value="Polycystin_dom"/>
</dbReference>
<organism evidence="22">
    <name type="scientific">Schmidtea mediterranea</name>
    <name type="common">Freshwater planarian flatworm</name>
    <dbReference type="NCBI Taxonomy" id="79327"/>
    <lineage>
        <taxon>Eukaryota</taxon>
        <taxon>Metazoa</taxon>
        <taxon>Spiralia</taxon>
        <taxon>Lophotrochozoa</taxon>
        <taxon>Platyhelminthes</taxon>
        <taxon>Rhabditophora</taxon>
        <taxon>Seriata</taxon>
        <taxon>Tricladida</taxon>
        <taxon>Continenticola</taxon>
        <taxon>Geoplanoidea</taxon>
        <taxon>Dugesiidae</taxon>
        <taxon>Schmidtea</taxon>
    </lineage>
</organism>
<comment type="similarity">
    <text evidence="4">Belongs to the polycystin family.</text>
</comment>
<keyword evidence="14" id="KW-0325">Glycoprotein</keyword>
<dbReference type="Pfam" id="PF08016">
    <property type="entry name" value="PKD_channel"/>
    <property type="match status" value="1"/>
</dbReference>
<keyword evidence="16 18" id="KW-0407">Ion channel</keyword>
<keyword evidence="13" id="KW-1015">Disulfide bond</keyword>
<feature type="transmembrane region" description="Helical" evidence="20">
    <location>
        <begin position="391"/>
        <end position="412"/>
    </location>
</feature>
<evidence type="ECO:0000256" key="9">
    <source>
        <dbReference type="ARBA" id="ARBA00022989"/>
    </source>
</evidence>
<reference evidence="22" key="1">
    <citation type="journal article" date="2015" name="Elife">
        <title>Stem cells and fluid flow drive cyst formation in an invertebrate excretory organ.</title>
        <authorList>
            <person name="Thi-Kim Vu H."/>
            <person name="Rink J.C."/>
            <person name="McKinney S.A."/>
            <person name="McClain M."/>
            <person name="Lakshmanaperumal N."/>
            <person name="Alexander R."/>
            <person name="Sanchez Alvarado A."/>
        </authorList>
    </citation>
    <scope>NUCLEOTIDE SEQUENCE</scope>
</reference>
<name>A0A0H3YFQ9_SCHMD</name>
<dbReference type="GO" id="GO:0050982">
    <property type="term" value="P:detection of mechanical stimulus"/>
    <property type="evidence" value="ECO:0007669"/>
    <property type="project" value="TreeGrafter"/>
</dbReference>
<evidence type="ECO:0000256" key="2">
    <source>
        <dbReference type="ARBA" id="ARBA00004541"/>
    </source>
</evidence>
<keyword evidence="9 20" id="KW-1133">Transmembrane helix</keyword>
<dbReference type="InterPro" id="IPR003915">
    <property type="entry name" value="PKD_2"/>
</dbReference>
<comment type="subcellular location">
    <subcellularLocation>
        <location evidence="3">Cell membrane</location>
        <topology evidence="3">Multi-pass membrane protein</topology>
    </subcellularLocation>
    <subcellularLocation>
        <location evidence="1">Cell projection</location>
        <location evidence="1">Cilium</location>
    </subcellularLocation>
    <subcellularLocation>
        <location evidence="2">Cytoplasmic vesicle</location>
    </subcellularLocation>
</comment>
<keyword evidence="18" id="KW-0106">Calcium</keyword>
<dbReference type="GO" id="GO:0031410">
    <property type="term" value="C:cytoplasmic vesicle"/>
    <property type="evidence" value="ECO:0007669"/>
    <property type="project" value="UniProtKB-SubCell"/>
</dbReference>
<feature type="transmembrane region" description="Helical" evidence="20">
    <location>
        <begin position="480"/>
        <end position="500"/>
    </location>
</feature>
<dbReference type="GO" id="GO:0005262">
    <property type="term" value="F:calcium channel activity"/>
    <property type="evidence" value="ECO:0007669"/>
    <property type="project" value="UniProtKB-KW"/>
</dbReference>
<evidence type="ECO:0000256" key="15">
    <source>
        <dbReference type="ARBA" id="ARBA00023273"/>
    </source>
</evidence>
<evidence type="ECO:0000256" key="4">
    <source>
        <dbReference type="ARBA" id="ARBA00007200"/>
    </source>
</evidence>
<keyword evidence="8 20" id="KW-0812">Transmembrane</keyword>
<dbReference type="GO" id="GO:0005509">
    <property type="term" value="F:calcium ion binding"/>
    <property type="evidence" value="ECO:0007669"/>
    <property type="project" value="InterPro"/>
</dbReference>
<evidence type="ECO:0000256" key="3">
    <source>
        <dbReference type="ARBA" id="ARBA00004651"/>
    </source>
</evidence>
<feature type="transmembrane region" description="Helical" evidence="20">
    <location>
        <begin position="440"/>
        <end position="460"/>
    </location>
</feature>